<dbReference type="EMBL" id="JBJUIK010000002">
    <property type="protein sequence ID" value="KAL3534656.1"/>
    <property type="molecule type" value="Genomic_DNA"/>
</dbReference>
<dbReference type="Pfam" id="PF03478">
    <property type="entry name" value="Beta-prop_KIB1-4"/>
    <property type="match status" value="1"/>
</dbReference>
<proteinExistence type="predicted"/>
<accession>A0ABD3ATY6</accession>
<dbReference type="SUPFAM" id="SSF81383">
    <property type="entry name" value="F-box domain"/>
    <property type="match status" value="1"/>
</dbReference>
<reference evidence="2 3" key="1">
    <citation type="submission" date="2024-11" db="EMBL/GenBank/DDBJ databases">
        <title>A near-complete genome assembly of Cinchona calisaya.</title>
        <authorList>
            <person name="Lian D.C."/>
            <person name="Zhao X.W."/>
            <person name="Wei L."/>
        </authorList>
    </citation>
    <scope>NUCLEOTIDE SEQUENCE [LARGE SCALE GENOMIC DNA]</scope>
    <source>
        <tissue evidence="2">Nenye</tissue>
    </source>
</reference>
<evidence type="ECO:0000313" key="3">
    <source>
        <dbReference type="Proteomes" id="UP001630127"/>
    </source>
</evidence>
<organism evidence="2 3">
    <name type="scientific">Cinchona calisaya</name>
    <dbReference type="NCBI Taxonomy" id="153742"/>
    <lineage>
        <taxon>Eukaryota</taxon>
        <taxon>Viridiplantae</taxon>
        <taxon>Streptophyta</taxon>
        <taxon>Embryophyta</taxon>
        <taxon>Tracheophyta</taxon>
        <taxon>Spermatophyta</taxon>
        <taxon>Magnoliopsida</taxon>
        <taxon>eudicotyledons</taxon>
        <taxon>Gunneridae</taxon>
        <taxon>Pentapetalae</taxon>
        <taxon>asterids</taxon>
        <taxon>lamiids</taxon>
        <taxon>Gentianales</taxon>
        <taxon>Rubiaceae</taxon>
        <taxon>Cinchonoideae</taxon>
        <taxon>Cinchoneae</taxon>
        <taxon>Cinchona</taxon>
    </lineage>
</organism>
<comment type="caution">
    <text evidence="2">The sequence shown here is derived from an EMBL/GenBank/DDBJ whole genome shotgun (WGS) entry which is preliminary data.</text>
</comment>
<sequence length="358" mass="41126">MADWSELPIELVELIANGLDEPEDFLSLSAVCHSWRLVYLSKRWTPAHQAPWLMLNEKQENGVLLRRFFSLSKSKVYKLPLPEAHGCRCWGSSHGWIVTIDRGYKIFLLNPITRVWISLPPCRTLGKQIISTNDWFGIINKASVFKIRGELVACAIYGKCCELAFARPGDMAWSTLQLHVPVYFCSIACFKDQIFALSMVGVLYFLQTDSRHPPGLKLIAAPPKGEKGWQQTYLVESSGHLLMVIGYKDSNWMKKMKFKVYRFDFNAETWSAVEDLAGSVLFIDDNLCSSVSTSLCHKRNSVYFMADNLDYMLTTDTRFMGQYMNVYDLKDKSCEVYCIGHHDRFSYTCPSWVFTTLW</sequence>
<dbReference type="CDD" id="cd09917">
    <property type="entry name" value="F-box_SF"/>
    <property type="match status" value="1"/>
</dbReference>
<dbReference type="InterPro" id="IPR036047">
    <property type="entry name" value="F-box-like_dom_sf"/>
</dbReference>
<dbReference type="InterPro" id="IPR005174">
    <property type="entry name" value="KIB1-4_b-propeller"/>
</dbReference>
<dbReference type="PANTHER" id="PTHR44259">
    <property type="entry name" value="OS07G0183000 PROTEIN-RELATED"/>
    <property type="match status" value="1"/>
</dbReference>
<gene>
    <name evidence="2" type="ORF">ACH5RR_003117</name>
</gene>
<feature type="domain" description="KIB1-4 beta-propeller" evidence="1">
    <location>
        <begin position="68"/>
        <end position="327"/>
    </location>
</feature>
<dbReference type="PANTHER" id="PTHR44259:SF113">
    <property type="entry name" value="OS06G0659700 PROTEIN"/>
    <property type="match status" value="1"/>
</dbReference>
<dbReference type="AlphaFoldDB" id="A0ABD3ATY6"/>
<evidence type="ECO:0000313" key="2">
    <source>
        <dbReference type="EMBL" id="KAL3534656.1"/>
    </source>
</evidence>
<keyword evidence="3" id="KW-1185">Reference proteome</keyword>
<name>A0ABD3ATY6_9GENT</name>
<evidence type="ECO:0000259" key="1">
    <source>
        <dbReference type="Pfam" id="PF03478"/>
    </source>
</evidence>
<protein>
    <recommendedName>
        <fullName evidence="1">KIB1-4 beta-propeller domain-containing protein</fullName>
    </recommendedName>
</protein>
<dbReference type="Proteomes" id="UP001630127">
    <property type="component" value="Unassembled WGS sequence"/>
</dbReference>
<dbReference type="InterPro" id="IPR050942">
    <property type="entry name" value="F-box_BR-signaling"/>
</dbReference>